<protein>
    <submittedName>
        <fullName evidence="1">Uncharacterized protein</fullName>
    </submittedName>
</protein>
<accession>A0A239HDT3</accession>
<gene>
    <name evidence="1" type="ORF">SAMN06296052_113106</name>
</gene>
<evidence type="ECO:0000313" key="1">
    <source>
        <dbReference type="EMBL" id="SNS79569.1"/>
    </source>
</evidence>
<organism evidence="1 2">
    <name type="scientific">Pontibacter ummariensis</name>
    <dbReference type="NCBI Taxonomy" id="1610492"/>
    <lineage>
        <taxon>Bacteria</taxon>
        <taxon>Pseudomonadati</taxon>
        <taxon>Bacteroidota</taxon>
        <taxon>Cytophagia</taxon>
        <taxon>Cytophagales</taxon>
        <taxon>Hymenobacteraceae</taxon>
        <taxon>Pontibacter</taxon>
    </lineage>
</organism>
<evidence type="ECO:0000313" key="2">
    <source>
        <dbReference type="Proteomes" id="UP000198432"/>
    </source>
</evidence>
<dbReference type="EMBL" id="FZOQ01000013">
    <property type="protein sequence ID" value="SNS79569.1"/>
    <property type="molecule type" value="Genomic_DNA"/>
</dbReference>
<keyword evidence="2" id="KW-1185">Reference proteome</keyword>
<proteinExistence type="predicted"/>
<name>A0A239HDT3_9BACT</name>
<dbReference type="Proteomes" id="UP000198432">
    <property type="component" value="Unassembled WGS sequence"/>
</dbReference>
<dbReference type="AlphaFoldDB" id="A0A239HDT3"/>
<sequence>MPVFFEAKIKGIRHKQRINPYYQLKQNLLPAMRDDFDYDDDLAYNDYDDEEEDDDFGMTFEEDLYLMIREKLRDTIQEYKSQYPTLKKLESSVNSFKVNAKNTDDSKFYPLAAKLLSEHIKPLTEESEEIQEIYDNMQADIARFKNQRAHGYEGELYLTA</sequence>
<reference evidence="2" key="1">
    <citation type="submission" date="2017-06" db="EMBL/GenBank/DDBJ databases">
        <authorList>
            <person name="Varghese N."/>
            <person name="Submissions S."/>
        </authorList>
    </citation>
    <scope>NUCLEOTIDE SEQUENCE [LARGE SCALE GENOMIC DNA]</scope>
    <source>
        <strain evidence="2">NKM1</strain>
    </source>
</reference>